<dbReference type="AlphaFoldDB" id="A0A2V4TPG7"/>
<evidence type="ECO:0000256" key="4">
    <source>
        <dbReference type="ARBA" id="ARBA00023163"/>
    </source>
</evidence>
<protein>
    <submittedName>
        <fullName evidence="6">DNA-binding transcriptional LysR family regulator</fullName>
    </submittedName>
</protein>
<evidence type="ECO:0000259" key="5">
    <source>
        <dbReference type="PROSITE" id="PS50931"/>
    </source>
</evidence>
<evidence type="ECO:0000256" key="3">
    <source>
        <dbReference type="ARBA" id="ARBA00023125"/>
    </source>
</evidence>
<dbReference type="InterPro" id="IPR036388">
    <property type="entry name" value="WH-like_DNA-bd_sf"/>
</dbReference>
<feature type="domain" description="HTH lysR-type" evidence="5">
    <location>
        <begin position="1"/>
        <end position="58"/>
    </location>
</feature>
<dbReference type="EMBL" id="QJSQ01000008">
    <property type="protein sequence ID" value="PYE23118.1"/>
    <property type="molecule type" value="Genomic_DNA"/>
</dbReference>
<dbReference type="Gene3D" id="1.10.10.10">
    <property type="entry name" value="Winged helix-like DNA-binding domain superfamily/Winged helix DNA-binding domain"/>
    <property type="match status" value="1"/>
</dbReference>
<dbReference type="Proteomes" id="UP000247772">
    <property type="component" value="Unassembled WGS sequence"/>
</dbReference>
<evidence type="ECO:0000256" key="2">
    <source>
        <dbReference type="ARBA" id="ARBA00023015"/>
    </source>
</evidence>
<dbReference type="PANTHER" id="PTHR30346">
    <property type="entry name" value="TRANSCRIPTIONAL DUAL REGULATOR HCAR-RELATED"/>
    <property type="match status" value="1"/>
</dbReference>
<accession>A0A2V4TPG7</accession>
<proteinExistence type="inferred from homology"/>
<dbReference type="Pfam" id="PF00126">
    <property type="entry name" value="HTH_1"/>
    <property type="match status" value="1"/>
</dbReference>
<dbReference type="CDD" id="cd08451">
    <property type="entry name" value="PBP2_BudR"/>
    <property type="match status" value="1"/>
</dbReference>
<dbReference type="InterPro" id="IPR036390">
    <property type="entry name" value="WH_DNA-bd_sf"/>
</dbReference>
<evidence type="ECO:0000256" key="1">
    <source>
        <dbReference type="ARBA" id="ARBA00009437"/>
    </source>
</evidence>
<dbReference type="PRINTS" id="PR00039">
    <property type="entry name" value="HTHLYSR"/>
</dbReference>
<name>A0A2V4TPG7_9BURK</name>
<evidence type="ECO:0000313" key="6">
    <source>
        <dbReference type="EMBL" id="PYE23118.1"/>
    </source>
</evidence>
<keyword evidence="2" id="KW-0805">Transcription regulation</keyword>
<keyword evidence="4" id="KW-0804">Transcription</keyword>
<dbReference type="SUPFAM" id="SSF53850">
    <property type="entry name" value="Periplasmic binding protein-like II"/>
    <property type="match status" value="1"/>
</dbReference>
<dbReference type="Pfam" id="PF03466">
    <property type="entry name" value="LysR_substrate"/>
    <property type="match status" value="1"/>
</dbReference>
<dbReference type="GO" id="GO:0003700">
    <property type="term" value="F:DNA-binding transcription factor activity"/>
    <property type="evidence" value="ECO:0007669"/>
    <property type="project" value="InterPro"/>
</dbReference>
<dbReference type="Gene3D" id="3.40.190.10">
    <property type="entry name" value="Periplasmic binding protein-like II"/>
    <property type="match status" value="2"/>
</dbReference>
<dbReference type="FunFam" id="1.10.10.10:FF:000001">
    <property type="entry name" value="LysR family transcriptional regulator"/>
    <property type="match status" value="1"/>
</dbReference>
<dbReference type="InterPro" id="IPR037410">
    <property type="entry name" value="BudR_PBP2"/>
</dbReference>
<dbReference type="PROSITE" id="PS50931">
    <property type="entry name" value="HTH_LYSR"/>
    <property type="match status" value="1"/>
</dbReference>
<keyword evidence="3 6" id="KW-0238">DNA-binding</keyword>
<dbReference type="InterPro" id="IPR000847">
    <property type="entry name" value="LysR_HTH_N"/>
</dbReference>
<comment type="caution">
    <text evidence="6">The sequence shown here is derived from an EMBL/GenBank/DDBJ whole genome shotgun (WGS) entry which is preliminary data.</text>
</comment>
<dbReference type="GO" id="GO:0032993">
    <property type="term" value="C:protein-DNA complex"/>
    <property type="evidence" value="ECO:0007669"/>
    <property type="project" value="TreeGrafter"/>
</dbReference>
<dbReference type="GO" id="GO:0003677">
    <property type="term" value="F:DNA binding"/>
    <property type="evidence" value="ECO:0007669"/>
    <property type="project" value="UniProtKB-KW"/>
</dbReference>
<gene>
    <name evidence="6" type="ORF">C7410_10813</name>
</gene>
<dbReference type="SUPFAM" id="SSF46785">
    <property type="entry name" value="Winged helix' DNA-binding domain"/>
    <property type="match status" value="1"/>
</dbReference>
<dbReference type="OrthoDB" id="5292387at2"/>
<reference evidence="6 7" key="1">
    <citation type="submission" date="2018-06" db="EMBL/GenBank/DDBJ databases">
        <title>Genomic Encyclopedia of Type Strains, Phase IV (KMG-V): Genome sequencing to study the core and pangenomes of soil and plant-associated prokaryotes.</title>
        <authorList>
            <person name="Whitman W."/>
        </authorList>
    </citation>
    <scope>NUCLEOTIDE SEQUENCE [LARGE SCALE GENOMIC DNA]</scope>
    <source>
        <strain evidence="6 7">SRCL-318</strain>
    </source>
</reference>
<evidence type="ECO:0000313" key="7">
    <source>
        <dbReference type="Proteomes" id="UP000247772"/>
    </source>
</evidence>
<dbReference type="InterPro" id="IPR005119">
    <property type="entry name" value="LysR_subst-bd"/>
</dbReference>
<sequence>MDLRHIRYFLAIAEERNFSRAAERVGIGQPPLSMQIRDLEREVGARLFHRVPKGAELTAAGQAFYRVVEKMPAMVDEACHAARRAARGELGILRIGFTASSGFNPVVATTIRSFRRGYPGVDVQLEESNTARLFEALSGDELDAAFMRPSEHLAKGLQVRVLSEEPLLAVLPSKHAFAKKQRLKLADLAGDELITFPRQYGSVMHDAIMAACRDAGFEPKVGQVAPQIASIIHFVAAELGVALVPASMREIQAKGVVFRELHDTAASVQLSLAWRRGDRSPFLKNFIDCALRA</sequence>
<dbReference type="RefSeq" id="WP_110855192.1">
    <property type="nucleotide sequence ID" value="NZ_QJSQ01000008.1"/>
</dbReference>
<comment type="similarity">
    <text evidence="1">Belongs to the LysR transcriptional regulatory family.</text>
</comment>
<organism evidence="6 7">
    <name type="scientific">Paraburkholderia silvatlantica</name>
    <dbReference type="NCBI Taxonomy" id="321895"/>
    <lineage>
        <taxon>Bacteria</taxon>
        <taxon>Pseudomonadati</taxon>
        <taxon>Pseudomonadota</taxon>
        <taxon>Betaproteobacteria</taxon>
        <taxon>Burkholderiales</taxon>
        <taxon>Burkholderiaceae</taxon>
        <taxon>Paraburkholderia</taxon>
    </lineage>
</organism>
<dbReference type="PANTHER" id="PTHR30346:SF30">
    <property type="entry name" value="SMALL NEUTRAL PROTEASE REGULATORY PROTEIN"/>
    <property type="match status" value="1"/>
</dbReference>